<proteinExistence type="predicted"/>
<evidence type="ECO:0000313" key="1">
    <source>
        <dbReference type="EMBL" id="ADK68636.1"/>
    </source>
</evidence>
<evidence type="ECO:0000313" key="2">
    <source>
        <dbReference type="Proteomes" id="UP000000333"/>
    </source>
</evidence>
<dbReference type="Pfam" id="PF11187">
    <property type="entry name" value="Mbeg1-like"/>
    <property type="match status" value="1"/>
</dbReference>
<dbReference type="eggNOG" id="COG1073">
    <property type="taxonomic scope" value="Bacteria"/>
</dbReference>
<dbReference type="HOGENOM" id="CLU_490770_0_0_11"/>
<organism evidence="1 2">
    <name type="scientific">Olsenella uli (strain ATCC 49627 / DSM 7084 / CCUG 31166 / CIP 109912 / JCM 12494 / LMG 11480 / NCIMB 702895 / VPI D76D-27C)</name>
    <name type="common">Lactobacillus uli</name>
    <dbReference type="NCBI Taxonomy" id="633147"/>
    <lineage>
        <taxon>Bacteria</taxon>
        <taxon>Bacillati</taxon>
        <taxon>Actinomycetota</taxon>
        <taxon>Coriobacteriia</taxon>
        <taxon>Coriobacteriales</taxon>
        <taxon>Atopobiaceae</taxon>
        <taxon>Olsenella</taxon>
    </lineage>
</organism>
<dbReference type="OrthoDB" id="9769481at2"/>
<keyword evidence="2" id="KW-1185">Reference proteome</keyword>
<dbReference type="SUPFAM" id="SSF53474">
    <property type="entry name" value="alpha/beta-Hydrolases"/>
    <property type="match status" value="1"/>
</dbReference>
<dbReference type="InterPro" id="IPR029058">
    <property type="entry name" value="AB_hydrolase_fold"/>
</dbReference>
<dbReference type="EMBL" id="CP002106">
    <property type="protein sequence ID" value="ADK68636.1"/>
    <property type="molecule type" value="Genomic_DNA"/>
</dbReference>
<dbReference type="InterPro" id="IPR024499">
    <property type="entry name" value="Mbeg1-like"/>
</dbReference>
<dbReference type="PATRIC" id="fig|633147.7.peg.1234"/>
<name>E1QWY3_OLSUV</name>
<dbReference type="KEGG" id="ols:Olsu_1537"/>
<dbReference type="Proteomes" id="UP000000333">
    <property type="component" value="Chromosome"/>
</dbReference>
<dbReference type="STRING" id="633147.Olsu_1537"/>
<accession>E1QWY3</accession>
<dbReference type="Gene3D" id="3.40.50.1820">
    <property type="entry name" value="alpha/beta hydrolase"/>
    <property type="match status" value="1"/>
</dbReference>
<reference evidence="1 2" key="1">
    <citation type="journal article" date="2010" name="Stand. Genomic Sci.">
        <title>Complete genome sequence of Olsenella uli type strain (VPI D76D-27C).</title>
        <authorList>
            <person name="Goker M."/>
            <person name="Held B."/>
            <person name="Lucas S."/>
            <person name="Nolan M."/>
            <person name="Yasawong M."/>
            <person name="Glavina Del Rio T."/>
            <person name="Tice H."/>
            <person name="Cheng J.F."/>
            <person name="Bruce D."/>
            <person name="Detter J.C."/>
            <person name="Tapia R."/>
            <person name="Han C."/>
            <person name="Goodwin L."/>
            <person name="Pitluck S."/>
            <person name="Liolios K."/>
            <person name="Ivanova N."/>
            <person name="Mavromatis K."/>
            <person name="Mikhailova N."/>
            <person name="Pati A."/>
            <person name="Chen A."/>
            <person name="Palaniappan K."/>
            <person name="Land M."/>
            <person name="Hauser L."/>
            <person name="Chang Y.J."/>
            <person name="Jeffries C.D."/>
            <person name="Rohde M."/>
            <person name="Sikorski J."/>
            <person name="Pukall R."/>
            <person name="Woyke T."/>
            <person name="Bristow J."/>
            <person name="Eisen J.A."/>
            <person name="Markowitz V."/>
            <person name="Hugenholtz P."/>
            <person name="Kyrpides N.C."/>
            <person name="Klenk H.P."/>
            <person name="Lapidus A."/>
        </authorList>
    </citation>
    <scope>NUCLEOTIDE SEQUENCE [LARGE SCALE GENOMIC DNA]</scope>
    <source>
        <strain evidence="2">ATCC 49627 / DSM 7084 / CIP 109912 / JCM 12494 / NCIMB 702895 / VPI D76D-27C</strain>
    </source>
</reference>
<evidence type="ECO:0008006" key="3">
    <source>
        <dbReference type="Google" id="ProtNLM"/>
    </source>
</evidence>
<gene>
    <name evidence="1" type="ordered locus">Olsu_1537</name>
</gene>
<dbReference type="GeneID" id="78513205"/>
<protein>
    <recommendedName>
        <fullName evidence="3">DUF2974 domain-containing protein</fullName>
    </recommendedName>
</protein>
<sequence length="555" mass="61582">MSLGADELAQLNTLVYQPGFREAVDRSKQKDLGTILRSMQTSGEAHDSWISDEQCANLVRELSSNEAVTSLSIEDFSMPGDNVGQTGQNLTLVSTGSEQKEMYVIFKGTENGDEWRDNFEGLYTYDTAAQRNASDYVDRMMEGRGDDWKVVVSGHSKGGNKAMYAAVTNSHVDECYSFDGQGFSNYFFNKYVAQIAANRDKIHSYNYEGDFVSPLLRLPTDDVNFTKSNQGYSTVGGILNLLLRGDGSFLPKNHAPISLFVGNDDLTLDAASRPSDYWQTINGFSRWIMGNVPEGRQRDMVSFITGCINAASKERDGGRKRQKIAEFIRDHPEWPGALVGSVLAYPRAPELVKQLAGTDIDFDGLIDVLEVKGVSVAGIANLGIDAVFLLLKDDEARPVVLQWFLSTFLGVEVDDEWLARFDSAVKSTEDDIRSGVRKAEAVQVLQGEVRDWTEARRQELLAIVDEVDSEAWWDVTRWDIRYRFEDLMGWLNVDGYADNMNEYLRKQIDINGVSRARIEAAFAAAWGHDAEYASAMGGVAENVSAAASQLDGILG</sequence>
<dbReference type="AlphaFoldDB" id="E1QWY3"/>
<dbReference type="RefSeq" id="WP_013252388.1">
    <property type="nucleotide sequence ID" value="NC_014363.1"/>
</dbReference>